<dbReference type="InterPro" id="IPR015422">
    <property type="entry name" value="PyrdxlP-dep_Trfase_small"/>
</dbReference>
<dbReference type="GO" id="GO:0008483">
    <property type="term" value="F:transaminase activity"/>
    <property type="evidence" value="ECO:0007669"/>
    <property type="project" value="UniProtKB-KW"/>
</dbReference>
<evidence type="ECO:0000256" key="1">
    <source>
        <dbReference type="ARBA" id="ARBA00008954"/>
    </source>
</evidence>
<evidence type="ECO:0000256" key="2">
    <source>
        <dbReference type="ARBA" id="ARBA00022898"/>
    </source>
</evidence>
<evidence type="ECO:0000313" key="4">
    <source>
        <dbReference type="Proteomes" id="UP000544331"/>
    </source>
</evidence>
<dbReference type="Proteomes" id="UP000544331">
    <property type="component" value="Unassembled WGS sequence"/>
</dbReference>
<dbReference type="PANTHER" id="PTHR43094">
    <property type="entry name" value="AMINOTRANSFERASE"/>
    <property type="match status" value="1"/>
</dbReference>
<reference evidence="3 4" key="1">
    <citation type="submission" date="2020-05" db="EMBL/GenBank/DDBJ databases">
        <title>Identification and distribution of gene clusters putatively required for synthesis of sphingolipid metabolism inhibitors in phylogenetically diverse species of the filamentous fungus Fusarium.</title>
        <authorList>
            <person name="Kim H.-S."/>
            <person name="Busman M."/>
            <person name="Brown D.W."/>
            <person name="Divon H."/>
            <person name="Uhlig S."/>
            <person name="Proctor R.H."/>
        </authorList>
    </citation>
    <scope>NUCLEOTIDE SEQUENCE [LARGE SCALE GENOMIC DNA]</scope>
    <source>
        <strain evidence="3 4">NRRL 66235</strain>
    </source>
</reference>
<dbReference type="OrthoDB" id="5419315at2759"/>
<evidence type="ECO:0000313" key="3">
    <source>
        <dbReference type="EMBL" id="KAF5699953.1"/>
    </source>
</evidence>
<comment type="caution">
    <text evidence="3">The sequence shown here is derived from an EMBL/GenBank/DDBJ whole genome shotgun (WGS) entry which is preliminary data.</text>
</comment>
<keyword evidence="3" id="KW-0032">Aminotransferase</keyword>
<keyword evidence="2" id="KW-0663">Pyridoxal phosphate</keyword>
<dbReference type="InterPro" id="IPR015421">
    <property type="entry name" value="PyrdxlP-dep_Trfase_major"/>
</dbReference>
<accession>A0A8H5XTT0</accession>
<gene>
    <name evidence="3" type="ORF">FMUND_14536</name>
</gene>
<dbReference type="GO" id="GO:0030170">
    <property type="term" value="F:pyridoxal phosphate binding"/>
    <property type="evidence" value="ECO:0007669"/>
    <property type="project" value="InterPro"/>
</dbReference>
<keyword evidence="4" id="KW-1185">Reference proteome</keyword>
<dbReference type="Gene3D" id="2.60.120.200">
    <property type="match status" value="1"/>
</dbReference>
<dbReference type="InterPro" id="IPR015424">
    <property type="entry name" value="PyrdxlP-dep_Trfase"/>
</dbReference>
<dbReference type="InterPro" id="IPR009784">
    <property type="entry name" value="DUF1349"/>
</dbReference>
<name>A0A8H5XTT0_9HYPO</name>
<dbReference type="CDD" id="cd00610">
    <property type="entry name" value="OAT_like"/>
    <property type="match status" value="1"/>
</dbReference>
<dbReference type="NCBIfam" id="NF005685">
    <property type="entry name" value="PRK07483.1"/>
    <property type="match status" value="1"/>
</dbReference>
<dbReference type="Pfam" id="PF07081">
    <property type="entry name" value="DUF1349"/>
    <property type="match status" value="1"/>
</dbReference>
<dbReference type="EMBL" id="JAAOAN010000764">
    <property type="protein sequence ID" value="KAF5699953.1"/>
    <property type="molecule type" value="Genomic_DNA"/>
</dbReference>
<organism evidence="3 4">
    <name type="scientific">Fusarium mundagurra</name>
    <dbReference type="NCBI Taxonomy" id="1567541"/>
    <lineage>
        <taxon>Eukaryota</taxon>
        <taxon>Fungi</taxon>
        <taxon>Dikarya</taxon>
        <taxon>Ascomycota</taxon>
        <taxon>Pezizomycotina</taxon>
        <taxon>Sordariomycetes</taxon>
        <taxon>Hypocreomycetidae</taxon>
        <taxon>Hypocreales</taxon>
        <taxon>Nectriaceae</taxon>
        <taxon>Fusarium</taxon>
        <taxon>Fusarium fujikuroi species complex</taxon>
    </lineage>
</organism>
<sequence length="711" mass="78657">MGSLGPLIDEPIVSESSLFYQSVYPSAAPTVESADGLYFTLKNGQKIIDSTGGAAVSAIGHNNARVKNAIIKQLNKFTYAHPGYFQNSPSHELADILVQSTGGELSRACFLGSGSEAVETAMKLARQYFLEKDPGAPRSHFIARQSSWHGCTMGALAVGDLKARKEPFLDVLATNVSHVSPCHPYRDLEDGETEEQYVIRLAQELDDEFQRVGPENVCAFILEPMVGTALGCVTALPGYLAAMKAVCHRHGALIIFDEVMCGLGRTGHMHAWQYDGVVPDIQAVGKGLAAGYGTISALLIHDRVIDGLKQGSASFQHGQTYQCHPLNVVAALEVQRIIRDDDLVRNARLMGILLGHLLHRAFDSHPNVGQVRGRGMFWCIEFVADKATKRPLDPKLNLARRMRLRGLEKGYDVCLFSSTGCADGWNGDHFLLAPPFTVTPRDVEEIVYRASRVVDSVFEEIRAKVTIADTENKKAFADHLTHLAFFTLWNYQLPFEAIPSDHKKPLYYTLLTPMMPTNEKQLTPPFTVEAGPGTDIWRKPGHNAWNIPDVHTVSGPLKSFVSARVTFSAKWENLYDQSGIVLVPRKASDPAAPHSKWIKSGIELYDGKPHLSTVACDRFADMSLYPVTVTEGQRITLQVAKEGGNIWVHQLILDDNGSVKERFPLREICWILCEEQDDWVLDVSALAARPDKTAKGPLKVEFSDFQVKWKE</sequence>
<dbReference type="Gene3D" id="3.90.1150.10">
    <property type="entry name" value="Aspartate Aminotransferase, domain 1"/>
    <property type="match status" value="1"/>
</dbReference>
<proteinExistence type="inferred from homology"/>
<comment type="similarity">
    <text evidence="1">Belongs to the class-III pyridoxal-phosphate-dependent aminotransferase family.</text>
</comment>
<dbReference type="InterPro" id="IPR005814">
    <property type="entry name" value="Aminotrans_3"/>
</dbReference>
<dbReference type="PANTHER" id="PTHR43094:SF1">
    <property type="entry name" value="AMINOTRANSFERASE CLASS-III"/>
    <property type="match status" value="1"/>
</dbReference>
<protein>
    <submittedName>
        <fullName evidence="3">Alanine-glyoxylate aminotransferase AGT2</fullName>
    </submittedName>
</protein>
<keyword evidence="3" id="KW-0808">Transferase</keyword>
<dbReference type="Pfam" id="PF00202">
    <property type="entry name" value="Aminotran_3"/>
    <property type="match status" value="1"/>
</dbReference>
<dbReference type="GO" id="GO:0005829">
    <property type="term" value="C:cytosol"/>
    <property type="evidence" value="ECO:0007669"/>
    <property type="project" value="TreeGrafter"/>
</dbReference>
<dbReference type="AlphaFoldDB" id="A0A8H5XTT0"/>
<dbReference type="SUPFAM" id="SSF53383">
    <property type="entry name" value="PLP-dependent transferases"/>
    <property type="match status" value="1"/>
</dbReference>
<dbReference type="Gene3D" id="3.40.640.10">
    <property type="entry name" value="Type I PLP-dependent aspartate aminotransferase-like (Major domain)"/>
    <property type="match status" value="1"/>
</dbReference>